<keyword evidence="2" id="KW-1185">Reference proteome</keyword>
<dbReference type="EMBL" id="JACRTE010000006">
    <property type="protein sequence ID" value="MBC8596519.1"/>
    <property type="molecule type" value="Genomic_DNA"/>
</dbReference>
<gene>
    <name evidence="1" type="ORF">H8706_06510</name>
</gene>
<organism evidence="1 2">
    <name type="scientific">Qingrenia yutianensis</name>
    <dbReference type="NCBI Taxonomy" id="2763676"/>
    <lineage>
        <taxon>Bacteria</taxon>
        <taxon>Bacillati</taxon>
        <taxon>Bacillota</taxon>
        <taxon>Clostridia</taxon>
        <taxon>Eubacteriales</taxon>
        <taxon>Oscillospiraceae</taxon>
        <taxon>Qingrenia</taxon>
    </lineage>
</organism>
<reference evidence="1" key="1">
    <citation type="submission" date="2020-08" db="EMBL/GenBank/DDBJ databases">
        <title>Genome public.</title>
        <authorList>
            <person name="Liu C."/>
            <person name="Sun Q."/>
        </authorList>
    </citation>
    <scope>NUCLEOTIDE SEQUENCE</scope>
    <source>
        <strain evidence="1">NSJ-50</strain>
    </source>
</reference>
<accession>A0A926ISL4</accession>
<dbReference type="AlphaFoldDB" id="A0A926ISL4"/>
<sequence length="367" mass="42155">MSEKLFCSHCGAETDRDEMFEFGGAVYCAGCIDELTTLCDCCNTRIRRGDVHGDGETELCSSCYDSYYTTCEDCGVLLHNDDAYFDDDNDYPYCHSCYEKLQQASIKSYNYKPEPIFYGTGPLFMGAELEIDKGGEDIGNADDLLAVANRGGEHIYCKHDGSISNGFEIVSHPMTLEYHKSNMNWQEVFENAVSMNYRSHQTSTCGLHVHINRTALGRTLDTQEDVISRIVYFVENHWNELLKFSRRTEENINRWANRYGISATAKDTYKNAKNKHMGRYVAVNLENYDTIEFRIFRGTLRYKTFIAVLQLVYEICRFAIQLDDKGMEGLSWSEFVSLIPADKPELIEYLKSKRLYINEISSESEEI</sequence>
<dbReference type="Proteomes" id="UP000647416">
    <property type="component" value="Unassembled WGS sequence"/>
</dbReference>
<comment type="caution">
    <text evidence="1">The sequence shown here is derived from an EMBL/GenBank/DDBJ whole genome shotgun (WGS) entry which is preliminary data.</text>
</comment>
<dbReference type="InterPro" id="IPR022025">
    <property type="entry name" value="Amidoligase_2"/>
</dbReference>
<name>A0A926ISL4_9FIRM</name>
<evidence type="ECO:0000313" key="2">
    <source>
        <dbReference type="Proteomes" id="UP000647416"/>
    </source>
</evidence>
<dbReference type="Gene3D" id="2.10.110.10">
    <property type="entry name" value="Cysteine Rich Protein"/>
    <property type="match status" value="1"/>
</dbReference>
<dbReference type="Pfam" id="PF12224">
    <property type="entry name" value="Amidoligase_2"/>
    <property type="match status" value="1"/>
</dbReference>
<proteinExistence type="predicted"/>
<evidence type="ECO:0000313" key="1">
    <source>
        <dbReference type="EMBL" id="MBC8596519.1"/>
    </source>
</evidence>
<dbReference type="RefSeq" id="WP_262431986.1">
    <property type="nucleotide sequence ID" value="NZ_JACRTE010000006.1"/>
</dbReference>
<protein>
    <submittedName>
        <fullName evidence="1">Amidoligase family protein</fullName>
    </submittedName>
</protein>